<dbReference type="InterPro" id="IPR002469">
    <property type="entry name" value="Peptidase_S9B_N"/>
</dbReference>
<proteinExistence type="predicted"/>
<dbReference type="Gene3D" id="2.140.10.30">
    <property type="entry name" value="Dipeptidylpeptidase IV, N-terminal domain"/>
    <property type="match status" value="1"/>
</dbReference>
<dbReference type="AlphaFoldDB" id="A0AAD7RJN3"/>
<dbReference type="Pfam" id="PF00930">
    <property type="entry name" value="DPPIV_N"/>
    <property type="match status" value="1"/>
</dbReference>
<feature type="transmembrane region" description="Helical" evidence="1">
    <location>
        <begin position="7"/>
        <end position="29"/>
    </location>
</feature>
<sequence length="184" mass="21035">MAVWAKVLLGLVGAAVVITLIAVPTAIYLNKEEQGDSQRTFTLDDYFNNTINYKSYNMRWISDKEYLHKTREGAVVLHHMDTGNTSEFLSRNIFDEEKASDYLVSADRKYVCFESNYTKQWRHSFNASYSIFDMASLKVIESQIPQQVQYLEWAPTGNKLGVATPITLGKWEVISISKLTKDAM</sequence>
<dbReference type="SUPFAM" id="SSF82171">
    <property type="entry name" value="DPP6 N-terminal domain-like"/>
    <property type="match status" value="1"/>
</dbReference>
<accession>A0AAD7RJN3</accession>
<feature type="domain" description="Dipeptidyl peptidase 4 low complexity region" evidence="3">
    <location>
        <begin position="36"/>
        <end position="56"/>
    </location>
</feature>
<keyword evidence="5" id="KW-1185">Reference proteome</keyword>
<dbReference type="PANTHER" id="PTHR11731">
    <property type="entry name" value="PROTEASE FAMILY S9B,C DIPEPTIDYL-PEPTIDASE IV-RELATED"/>
    <property type="match status" value="1"/>
</dbReference>
<keyword evidence="1" id="KW-0812">Transmembrane</keyword>
<dbReference type="GO" id="GO:0006508">
    <property type="term" value="P:proteolysis"/>
    <property type="evidence" value="ECO:0007669"/>
    <property type="project" value="InterPro"/>
</dbReference>
<evidence type="ECO:0000313" key="5">
    <source>
        <dbReference type="Proteomes" id="UP001221898"/>
    </source>
</evidence>
<dbReference type="GO" id="GO:0008239">
    <property type="term" value="F:dipeptidyl-peptidase activity"/>
    <property type="evidence" value="ECO:0007669"/>
    <property type="project" value="TreeGrafter"/>
</dbReference>
<reference evidence="4" key="1">
    <citation type="journal article" date="2023" name="Science">
        <title>Genome structures resolve the early diversification of teleost fishes.</title>
        <authorList>
            <person name="Parey E."/>
            <person name="Louis A."/>
            <person name="Montfort J."/>
            <person name="Bouchez O."/>
            <person name="Roques C."/>
            <person name="Iampietro C."/>
            <person name="Lluch J."/>
            <person name="Castinel A."/>
            <person name="Donnadieu C."/>
            <person name="Desvignes T."/>
            <person name="Floi Bucao C."/>
            <person name="Jouanno E."/>
            <person name="Wen M."/>
            <person name="Mejri S."/>
            <person name="Dirks R."/>
            <person name="Jansen H."/>
            <person name="Henkel C."/>
            <person name="Chen W.J."/>
            <person name="Zahm M."/>
            <person name="Cabau C."/>
            <person name="Klopp C."/>
            <person name="Thompson A.W."/>
            <person name="Robinson-Rechavi M."/>
            <person name="Braasch I."/>
            <person name="Lecointre G."/>
            <person name="Bobe J."/>
            <person name="Postlethwait J.H."/>
            <person name="Berthelot C."/>
            <person name="Roest Crollius H."/>
            <person name="Guiguen Y."/>
        </authorList>
    </citation>
    <scope>NUCLEOTIDE SEQUENCE</scope>
    <source>
        <strain evidence="4">NC1722</strain>
    </source>
</reference>
<evidence type="ECO:0000256" key="1">
    <source>
        <dbReference type="SAM" id="Phobius"/>
    </source>
</evidence>
<organism evidence="4 5">
    <name type="scientific">Aldrovandia affinis</name>
    <dbReference type="NCBI Taxonomy" id="143900"/>
    <lineage>
        <taxon>Eukaryota</taxon>
        <taxon>Metazoa</taxon>
        <taxon>Chordata</taxon>
        <taxon>Craniata</taxon>
        <taxon>Vertebrata</taxon>
        <taxon>Euteleostomi</taxon>
        <taxon>Actinopterygii</taxon>
        <taxon>Neopterygii</taxon>
        <taxon>Teleostei</taxon>
        <taxon>Notacanthiformes</taxon>
        <taxon>Halosauridae</taxon>
        <taxon>Aldrovandia</taxon>
    </lineage>
</organism>
<feature type="domain" description="Dipeptidylpeptidase IV N-terminal" evidence="2">
    <location>
        <begin position="105"/>
        <end position="160"/>
    </location>
</feature>
<keyword evidence="1" id="KW-1133">Transmembrane helix</keyword>
<comment type="caution">
    <text evidence="4">The sequence shown here is derived from an EMBL/GenBank/DDBJ whole genome shotgun (WGS) entry which is preliminary data.</text>
</comment>
<evidence type="ECO:0000259" key="2">
    <source>
        <dbReference type="Pfam" id="PF00930"/>
    </source>
</evidence>
<gene>
    <name evidence="4" type="ORF">AAFF_G00189110</name>
</gene>
<keyword evidence="1" id="KW-0472">Membrane</keyword>
<evidence type="ECO:0008006" key="6">
    <source>
        <dbReference type="Google" id="ProtNLM"/>
    </source>
</evidence>
<evidence type="ECO:0000313" key="4">
    <source>
        <dbReference type="EMBL" id="KAJ8385459.1"/>
    </source>
</evidence>
<protein>
    <recommendedName>
        <fullName evidence="6">Dipeptidylpeptidase IV N-terminal domain-containing protein</fullName>
    </recommendedName>
</protein>
<dbReference type="InterPro" id="IPR040522">
    <property type="entry name" value="DPPIV_rep"/>
</dbReference>
<name>A0AAD7RJN3_9TELE</name>
<dbReference type="PANTHER" id="PTHR11731:SF202">
    <property type="entry name" value="DIPEPTIDYL PEPTIDASE FAMILY MEMBER 2"/>
    <property type="match status" value="1"/>
</dbReference>
<dbReference type="EMBL" id="JAINUG010000250">
    <property type="protein sequence ID" value="KAJ8385459.1"/>
    <property type="molecule type" value="Genomic_DNA"/>
</dbReference>
<dbReference type="Proteomes" id="UP001221898">
    <property type="component" value="Unassembled WGS sequence"/>
</dbReference>
<evidence type="ECO:0000259" key="3">
    <source>
        <dbReference type="Pfam" id="PF18811"/>
    </source>
</evidence>
<dbReference type="InterPro" id="IPR050278">
    <property type="entry name" value="Serine_Prot_S9B/DPPIV"/>
</dbReference>
<dbReference type="GO" id="GO:0005886">
    <property type="term" value="C:plasma membrane"/>
    <property type="evidence" value="ECO:0007669"/>
    <property type="project" value="TreeGrafter"/>
</dbReference>
<dbReference type="Pfam" id="PF18811">
    <property type="entry name" value="DPPIV_rep"/>
    <property type="match status" value="1"/>
</dbReference>